<feature type="compositionally biased region" description="Low complexity" evidence="5">
    <location>
        <begin position="1"/>
        <end position="18"/>
    </location>
</feature>
<evidence type="ECO:0000259" key="6">
    <source>
        <dbReference type="SMART" id="SM00906"/>
    </source>
</evidence>
<dbReference type="Proteomes" id="UP000749293">
    <property type="component" value="Unassembled WGS sequence"/>
</dbReference>
<dbReference type="GO" id="GO:0000981">
    <property type="term" value="F:DNA-binding transcription factor activity, RNA polymerase II-specific"/>
    <property type="evidence" value="ECO:0007669"/>
    <property type="project" value="TreeGrafter"/>
</dbReference>
<evidence type="ECO:0000256" key="3">
    <source>
        <dbReference type="ARBA" id="ARBA00023163"/>
    </source>
</evidence>
<dbReference type="GeneID" id="55967736"/>
<accession>A0A9P5D7Z7</accession>
<keyword evidence="4" id="KW-0539">Nucleus</keyword>
<gene>
    <name evidence="7" type="ORF">GMORB2_1506</name>
</gene>
<dbReference type="PANTHER" id="PTHR47424">
    <property type="entry name" value="REGULATORY PROTEIN GAL4"/>
    <property type="match status" value="1"/>
</dbReference>
<proteinExistence type="predicted"/>
<dbReference type="RefSeq" id="XP_035324912.1">
    <property type="nucleotide sequence ID" value="XM_035463488.1"/>
</dbReference>
<dbReference type="GO" id="GO:0008270">
    <property type="term" value="F:zinc ion binding"/>
    <property type="evidence" value="ECO:0007669"/>
    <property type="project" value="InterPro"/>
</dbReference>
<evidence type="ECO:0000256" key="4">
    <source>
        <dbReference type="ARBA" id="ARBA00023242"/>
    </source>
</evidence>
<comment type="caution">
    <text evidence="7">The sequence shown here is derived from an EMBL/GenBank/DDBJ whole genome shotgun (WGS) entry which is preliminary data.</text>
</comment>
<keyword evidence="8" id="KW-1185">Reference proteome</keyword>
<feature type="region of interest" description="Disordered" evidence="5">
    <location>
        <begin position="1"/>
        <end position="35"/>
    </location>
</feature>
<sequence length="513" mass="57240">MNSTGDAAATDMTDMQDALVSPVEPTNAEEYEFDESKDAEGSIDGMAFLTADPHKAGYTGPQSGIAALKFLRSLPPYLPISRSSPLTASEDQNVPEAHSFPVSEIRRYIDDYFSLYHPAYPILHEGTFRARHSVPKPKDGSWPLLYNSVLAIGAFVGGPNTAENDLPFFNEIRKHLSMDILEKGSLGYVQAITLIANYLQKRNKPNAGFILIGISFSMALSIGLHREFDTHSAHNVQNTTPFLMEIRRRVWWTLFVFMSGAQLALGRPSASLVGVNVHLPANLDDMNLAVDMEDLPPESLEPTAASCLIEQIKLAKVANAIHDELLTHRRPSYATAMNLEHDIRQWCRSLPWYLDENHALEPRLEFPKRVLLWRSSNLRIVLNRPFLFENIASGAPLDDSFQPIRSCLEAANECIRSISGFVNSMQTTRRGFAWYTTAWLITAGFVQATCLIYSPSHKLSPGWKNSLLQTVDCLQLLGSSLDIALRAREVLQNVLGFVFEDDLQSHLRNTIGP</sequence>
<organism evidence="7 8">
    <name type="scientific">Geosmithia morbida</name>
    <dbReference type="NCBI Taxonomy" id="1094350"/>
    <lineage>
        <taxon>Eukaryota</taxon>
        <taxon>Fungi</taxon>
        <taxon>Dikarya</taxon>
        <taxon>Ascomycota</taxon>
        <taxon>Pezizomycotina</taxon>
        <taxon>Sordariomycetes</taxon>
        <taxon>Hypocreomycetidae</taxon>
        <taxon>Hypocreales</taxon>
        <taxon>Bionectriaceae</taxon>
        <taxon>Geosmithia</taxon>
    </lineage>
</organism>
<feature type="domain" description="Xylanolytic transcriptional activator regulatory" evidence="6">
    <location>
        <begin position="208"/>
        <end position="286"/>
    </location>
</feature>
<dbReference type="OrthoDB" id="3364175at2759"/>
<dbReference type="EMBL" id="JAANYQ010000002">
    <property type="protein sequence ID" value="KAF4126260.1"/>
    <property type="molecule type" value="Genomic_DNA"/>
</dbReference>
<reference evidence="7" key="1">
    <citation type="submission" date="2020-03" db="EMBL/GenBank/DDBJ databases">
        <title>Site-based positive gene gene selection in Geosmithia morbida across the United States reveals a broad range of putative effectors and factors for local host and environmental adapation.</title>
        <authorList>
            <person name="Onufrak A."/>
            <person name="Murdoch R.W."/>
            <person name="Gazis R."/>
            <person name="Huff M."/>
            <person name="Staton M."/>
            <person name="Klingeman W."/>
            <person name="Hadziabdic D."/>
        </authorList>
    </citation>
    <scope>NUCLEOTIDE SEQUENCE</scope>
    <source>
        <strain evidence="7">1262</strain>
    </source>
</reference>
<dbReference type="Pfam" id="PF04082">
    <property type="entry name" value="Fungal_trans"/>
    <property type="match status" value="1"/>
</dbReference>
<keyword evidence="1" id="KW-0805">Transcription regulation</keyword>
<dbReference type="AlphaFoldDB" id="A0A9P5D7Z7"/>
<dbReference type="SMART" id="SM00906">
    <property type="entry name" value="Fungal_trans"/>
    <property type="match status" value="1"/>
</dbReference>
<keyword evidence="3" id="KW-0804">Transcription</keyword>
<evidence type="ECO:0000256" key="1">
    <source>
        <dbReference type="ARBA" id="ARBA00023015"/>
    </source>
</evidence>
<evidence type="ECO:0000313" key="8">
    <source>
        <dbReference type="Proteomes" id="UP000749293"/>
    </source>
</evidence>
<evidence type="ECO:0000256" key="5">
    <source>
        <dbReference type="SAM" id="MobiDB-lite"/>
    </source>
</evidence>
<dbReference type="GO" id="GO:0000435">
    <property type="term" value="P:positive regulation of transcription from RNA polymerase II promoter by galactose"/>
    <property type="evidence" value="ECO:0007669"/>
    <property type="project" value="TreeGrafter"/>
</dbReference>
<dbReference type="PANTHER" id="PTHR47424:SF3">
    <property type="entry name" value="REGULATORY PROTEIN GAL4"/>
    <property type="match status" value="1"/>
</dbReference>
<evidence type="ECO:0000313" key="7">
    <source>
        <dbReference type="EMBL" id="KAF4126260.1"/>
    </source>
</evidence>
<dbReference type="InterPro" id="IPR007219">
    <property type="entry name" value="XnlR_reg_dom"/>
</dbReference>
<protein>
    <submittedName>
        <fullName evidence="7">Fungal trans</fullName>
    </submittedName>
</protein>
<name>A0A9P5D7Z7_9HYPO</name>
<dbReference type="GO" id="GO:0000978">
    <property type="term" value="F:RNA polymerase II cis-regulatory region sequence-specific DNA binding"/>
    <property type="evidence" value="ECO:0007669"/>
    <property type="project" value="TreeGrafter"/>
</dbReference>
<keyword evidence="2" id="KW-0238">DNA-binding</keyword>
<dbReference type="InterPro" id="IPR051127">
    <property type="entry name" value="Fungal_SecMet_Regulators"/>
</dbReference>
<evidence type="ECO:0000256" key="2">
    <source>
        <dbReference type="ARBA" id="ARBA00023125"/>
    </source>
</evidence>
<dbReference type="GO" id="GO:0006351">
    <property type="term" value="P:DNA-templated transcription"/>
    <property type="evidence" value="ECO:0007669"/>
    <property type="project" value="InterPro"/>
</dbReference>
<dbReference type="GO" id="GO:0005634">
    <property type="term" value="C:nucleus"/>
    <property type="evidence" value="ECO:0007669"/>
    <property type="project" value="TreeGrafter"/>
</dbReference>
<dbReference type="CDD" id="cd12148">
    <property type="entry name" value="fungal_TF_MHR"/>
    <property type="match status" value="1"/>
</dbReference>